<organism evidence="2 3">
    <name type="scientific">Glycine soja</name>
    <name type="common">Wild soybean</name>
    <dbReference type="NCBI Taxonomy" id="3848"/>
    <lineage>
        <taxon>Eukaryota</taxon>
        <taxon>Viridiplantae</taxon>
        <taxon>Streptophyta</taxon>
        <taxon>Embryophyta</taxon>
        <taxon>Tracheophyta</taxon>
        <taxon>Spermatophyta</taxon>
        <taxon>Magnoliopsida</taxon>
        <taxon>eudicotyledons</taxon>
        <taxon>Gunneridae</taxon>
        <taxon>Pentapetalae</taxon>
        <taxon>rosids</taxon>
        <taxon>fabids</taxon>
        <taxon>Fabales</taxon>
        <taxon>Fabaceae</taxon>
        <taxon>Papilionoideae</taxon>
        <taxon>50 kb inversion clade</taxon>
        <taxon>NPAAA clade</taxon>
        <taxon>indigoferoid/millettioid clade</taxon>
        <taxon>Phaseoleae</taxon>
        <taxon>Glycine</taxon>
        <taxon>Glycine subgen. Soja</taxon>
    </lineage>
</organism>
<accession>A0A445H964</accession>
<gene>
    <name evidence="2" type="ORF">D0Y65_039478</name>
</gene>
<proteinExistence type="predicted"/>
<feature type="region of interest" description="Disordered" evidence="1">
    <location>
        <begin position="49"/>
        <end position="72"/>
    </location>
</feature>
<name>A0A445H964_GLYSO</name>
<dbReference type="EMBL" id="QZWG01000014">
    <property type="protein sequence ID" value="RZB70234.1"/>
    <property type="molecule type" value="Genomic_DNA"/>
</dbReference>
<sequence length="116" mass="12493">MQEALDWTQPGLSSGQMAHGAFVPHPIGPEDFGAELGADYTITFYPSATRQKSARDSPSPPPSGIGSETGTGELPFIVNSPWFPNFFTEISSKSHPCPLSLIATLTMPIFFSLQYS</sequence>
<evidence type="ECO:0000313" key="3">
    <source>
        <dbReference type="Proteomes" id="UP000289340"/>
    </source>
</evidence>
<dbReference type="Proteomes" id="UP000289340">
    <property type="component" value="Chromosome 14"/>
</dbReference>
<evidence type="ECO:0000256" key="1">
    <source>
        <dbReference type="SAM" id="MobiDB-lite"/>
    </source>
</evidence>
<evidence type="ECO:0000313" key="2">
    <source>
        <dbReference type="EMBL" id="RZB70234.1"/>
    </source>
</evidence>
<protein>
    <submittedName>
        <fullName evidence="2">Uncharacterized protein</fullName>
    </submittedName>
</protein>
<comment type="caution">
    <text evidence="2">The sequence shown here is derived from an EMBL/GenBank/DDBJ whole genome shotgun (WGS) entry which is preliminary data.</text>
</comment>
<keyword evidence="3" id="KW-1185">Reference proteome</keyword>
<dbReference type="AlphaFoldDB" id="A0A445H964"/>
<feature type="region of interest" description="Disordered" evidence="1">
    <location>
        <begin position="1"/>
        <end position="20"/>
    </location>
</feature>
<reference evidence="2 3" key="1">
    <citation type="submission" date="2018-09" db="EMBL/GenBank/DDBJ databases">
        <title>A high-quality reference genome of wild soybean provides a powerful tool to mine soybean genomes.</title>
        <authorList>
            <person name="Xie M."/>
            <person name="Chung C.Y.L."/>
            <person name="Li M.-W."/>
            <person name="Wong F.-L."/>
            <person name="Chan T.-F."/>
            <person name="Lam H.-M."/>
        </authorList>
    </citation>
    <scope>NUCLEOTIDE SEQUENCE [LARGE SCALE GENOMIC DNA]</scope>
    <source>
        <strain evidence="3">cv. W05</strain>
        <tissue evidence="2">Hypocotyl of etiolated seedlings</tissue>
    </source>
</reference>